<dbReference type="Pfam" id="PF00150">
    <property type="entry name" value="Cellulase"/>
    <property type="match status" value="1"/>
</dbReference>
<evidence type="ECO:0000259" key="4">
    <source>
        <dbReference type="Pfam" id="PF00150"/>
    </source>
</evidence>
<feature type="domain" description="Glycoside hydrolase family 5" evidence="4">
    <location>
        <begin position="80"/>
        <end position="226"/>
    </location>
</feature>
<gene>
    <name evidence="5" type="ORF">Airi01_064260</name>
</gene>
<dbReference type="EMBL" id="BSTJ01000008">
    <property type="protein sequence ID" value="GLY78159.1"/>
    <property type="molecule type" value="Genomic_DNA"/>
</dbReference>
<evidence type="ECO:0000313" key="5">
    <source>
        <dbReference type="EMBL" id="GLY78159.1"/>
    </source>
</evidence>
<evidence type="ECO:0000256" key="2">
    <source>
        <dbReference type="ARBA" id="ARBA00023295"/>
    </source>
</evidence>
<evidence type="ECO:0000256" key="3">
    <source>
        <dbReference type="RuleBase" id="RU361153"/>
    </source>
</evidence>
<accession>A0A9W6VSJ4</accession>
<dbReference type="GO" id="GO:0004553">
    <property type="term" value="F:hydrolase activity, hydrolyzing O-glycosyl compounds"/>
    <property type="evidence" value="ECO:0007669"/>
    <property type="project" value="InterPro"/>
</dbReference>
<keyword evidence="2 3" id="KW-0326">Glycosidase</keyword>
<proteinExistence type="inferred from homology"/>
<dbReference type="Gene3D" id="3.20.20.80">
    <property type="entry name" value="Glycosidases"/>
    <property type="match status" value="1"/>
</dbReference>
<reference evidence="5" key="1">
    <citation type="submission" date="2023-03" db="EMBL/GenBank/DDBJ databases">
        <title>Actinoallomurus iriomotensis NBRC 103681.</title>
        <authorList>
            <person name="Ichikawa N."/>
            <person name="Sato H."/>
            <person name="Tonouchi N."/>
        </authorList>
    </citation>
    <scope>NUCLEOTIDE SEQUENCE</scope>
    <source>
        <strain evidence="5">NBRC 103681</strain>
    </source>
</reference>
<sequence>MNYPRTRVATSGEHLRELELVYTVPQRVTYVTPPEDRPERQNPSVWSQDAIAYAPADFAALTFLPSTSISQVMVPLSDYTRIVNAIRAEDGVTSIMLESSYGDAKVPASSFSSLTPMSRANLIWSVHDYFNGASKSGYTAGYDDGTGLGMDPNPSDGTAGYNAADKAALATHLRVQIDTASAQGMPVWIGEFGIGNGATGHDQYVKDKVALYKSKSIDYAWWEYYSDGGDGPFSMVDANDAWRSWVGLIP</sequence>
<dbReference type="Proteomes" id="UP001165135">
    <property type="component" value="Unassembled WGS sequence"/>
</dbReference>
<comment type="similarity">
    <text evidence="3">Belongs to the glycosyl hydrolase 5 (cellulase A) family.</text>
</comment>
<dbReference type="InterPro" id="IPR001547">
    <property type="entry name" value="Glyco_hydro_5"/>
</dbReference>
<organism evidence="5 6">
    <name type="scientific">Actinoallomurus iriomotensis</name>
    <dbReference type="NCBI Taxonomy" id="478107"/>
    <lineage>
        <taxon>Bacteria</taxon>
        <taxon>Bacillati</taxon>
        <taxon>Actinomycetota</taxon>
        <taxon>Actinomycetes</taxon>
        <taxon>Streptosporangiales</taxon>
        <taxon>Thermomonosporaceae</taxon>
        <taxon>Actinoallomurus</taxon>
    </lineage>
</organism>
<evidence type="ECO:0000313" key="6">
    <source>
        <dbReference type="Proteomes" id="UP001165135"/>
    </source>
</evidence>
<name>A0A9W6VSJ4_9ACTN</name>
<keyword evidence="1 3" id="KW-0378">Hydrolase</keyword>
<dbReference type="RefSeq" id="WP_285628710.1">
    <property type="nucleotide sequence ID" value="NZ_BSTJ01000008.1"/>
</dbReference>
<dbReference type="InterPro" id="IPR017853">
    <property type="entry name" value="GH"/>
</dbReference>
<dbReference type="AlphaFoldDB" id="A0A9W6VSJ4"/>
<evidence type="ECO:0000256" key="1">
    <source>
        <dbReference type="ARBA" id="ARBA00022801"/>
    </source>
</evidence>
<dbReference type="GO" id="GO:0000272">
    <property type="term" value="P:polysaccharide catabolic process"/>
    <property type="evidence" value="ECO:0007669"/>
    <property type="project" value="InterPro"/>
</dbReference>
<comment type="caution">
    <text evidence="5">The sequence shown here is derived from an EMBL/GenBank/DDBJ whole genome shotgun (WGS) entry which is preliminary data.</text>
</comment>
<dbReference type="SUPFAM" id="SSF51445">
    <property type="entry name" value="(Trans)glycosidases"/>
    <property type="match status" value="1"/>
</dbReference>
<protein>
    <recommendedName>
        <fullName evidence="4">Glycoside hydrolase family 5 domain-containing protein</fullName>
    </recommendedName>
</protein>